<accession>A0A7G5XH94</accession>
<dbReference type="RefSeq" id="WP_182803386.1">
    <property type="nucleotide sequence ID" value="NZ_CP060007.1"/>
</dbReference>
<name>A0A7G5XH94_9BACT</name>
<keyword evidence="4" id="KW-1185">Reference proteome</keyword>
<feature type="transmembrane region" description="Helical" evidence="1">
    <location>
        <begin position="7"/>
        <end position="25"/>
    </location>
</feature>
<dbReference type="InterPro" id="IPR036890">
    <property type="entry name" value="HATPase_C_sf"/>
</dbReference>
<gene>
    <name evidence="3" type="ORF">H4075_01215</name>
</gene>
<evidence type="ECO:0000313" key="4">
    <source>
        <dbReference type="Proteomes" id="UP000515344"/>
    </source>
</evidence>
<dbReference type="AlphaFoldDB" id="A0A7G5XH94"/>
<protein>
    <submittedName>
        <fullName evidence="3">Histidine kinase</fullName>
    </submittedName>
</protein>
<dbReference type="Proteomes" id="UP000515344">
    <property type="component" value="Chromosome"/>
</dbReference>
<dbReference type="EMBL" id="CP060007">
    <property type="protein sequence ID" value="QNA44847.1"/>
    <property type="molecule type" value="Genomic_DNA"/>
</dbReference>
<keyword evidence="1" id="KW-0472">Membrane</keyword>
<dbReference type="KEGG" id="lacs:H4075_01215"/>
<dbReference type="PANTHER" id="PTHR34220:SF7">
    <property type="entry name" value="SENSOR HISTIDINE KINASE YPDA"/>
    <property type="match status" value="1"/>
</dbReference>
<evidence type="ECO:0000313" key="3">
    <source>
        <dbReference type="EMBL" id="QNA44847.1"/>
    </source>
</evidence>
<dbReference type="InterPro" id="IPR010559">
    <property type="entry name" value="Sig_transdc_His_kin_internal"/>
</dbReference>
<organism evidence="3 4">
    <name type="scientific">Lacibacter sediminis</name>
    <dbReference type="NCBI Taxonomy" id="2760713"/>
    <lineage>
        <taxon>Bacteria</taxon>
        <taxon>Pseudomonadati</taxon>
        <taxon>Bacteroidota</taxon>
        <taxon>Chitinophagia</taxon>
        <taxon>Chitinophagales</taxon>
        <taxon>Chitinophagaceae</taxon>
        <taxon>Lacibacter</taxon>
    </lineage>
</organism>
<dbReference type="GO" id="GO:0016020">
    <property type="term" value="C:membrane"/>
    <property type="evidence" value="ECO:0007669"/>
    <property type="project" value="InterPro"/>
</dbReference>
<reference evidence="4" key="1">
    <citation type="submission" date="2020-08" db="EMBL/GenBank/DDBJ databases">
        <title>Lacibacter sp. S13-6-6 genome sequencing.</title>
        <authorList>
            <person name="Jin L."/>
        </authorList>
    </citation>
    <scope>NUCLEOTIDE SEQUENCE [LARGE SCALE GENOMIC DNA]</scope>
    <source>
        <strain evidence="4">S13-6-6</strain>
    </source>
</reference>
<evidence type="ECO:0000259" key="2">
    <source>
        <dbReference type="Pfam" id="PF06580"/>
    </source>
</evidence>
<dbReference type="PANTHER" id="PTHR34220">
    <property type="entry name" value="SENSOR HISTIDINE KINASE YPDA"/>
    <property type="match status" value="1"/>
</dbReference>
<proteinExistence type="predicted"/>
<feature type="transmembrane region" description="Helical" evidence="1">
    <location>
        <begin position="119"/>
        <end position="138"/>
    </location>
</feature>
<keyword evidence="1" id="KW-0812">Transmembrane</keyword>
<feature type="transmembrane region" description="Helical" evidence="1">
    <location>
        <begin position="37"/>
        <end position="56"/>
    </location>
</feature>
<dbReference type="GO" id="GO:0000155">
    <property type="term" value="F:phosphorelay sensor kinase activity"/>
    <property type="evidence" value="ECO:0007669"/>
    <property type="project" value="InterPro"/>
</dbReference>
<dbReference type="InterPro" id="IPR050640">
    <property type="entry name" value="Bact_2-comp_sensor_kinase"/>
</dbReference>
<keyword evidence="3" id="KW-0808">Transferase</keyword>
<feature type="domain" description="Signal transduction histidine kinase internal region" evidence="2">
    <location>
        <begin position="158"/>
        <end position="234"/>
    </location>
</feature>
<dbReference type="Pfam" id="PF06580">
    <property type="entry name" value="His_kinase"/>
    <property type="match status" value="1"/>
</dbReference>
<keyword evidence="1" id="KW-1133">Transmembrane helix</keyword>
<sequence length="342" mass="40051">MFFQNKYRYWFILALAVYTYVNTAICRVYDYFELPIYWYQAFLSILLITFLSWEWSRLIQPSFSKWFHGDEHINKRLLSFFGLGLAGSIILTIMTVVSFEVFVLHVPMSLDNPLKLTLTYASLITLLFHLLNAVVFYMQKYKSKQLEAEELLRMNTQAQLQSIRSQINPHFLFNNLNVLSSLVMKSSDEANDFIEAFSKVYHYILRNQDKELIELQKEVDFLQPYMYLLQKRFPAGIELKTEIDERWNHAYVVPVALQMLVENAIKHNIVSHIKPLEIKIKANGTAVLEVSNNLQPKANREPSSNIGLNNINQRYELITGRKIEVVKNQHEFKVSLPLIEIG</sequence>
<evidence type="ECO:0000256" key="1">
    <source>
        <dbReference type="SAM" id="Phobius"/>
    </source>
</evidence>
<keyword evidence="3" id="KW-0418">Kinase</keyword>
<dbReference type="Gene3D" id="3.30.565.10">
    <property type="entry name" value="Histidine kinase-like ATPase, C-terminal domain"/>
    <property type="match status" value="1"/>
</dbReference>
<feature type="transmembrane region" description="Helical" evidence="1">
    <location>
        <begin position="77"/>
        <end position="99"/>
    </location>
</feature>